<feature type="region of interest" description="Disordered" evidence="1">
    <location>
        <begin position="663"/>
        <end position="697"/>
    </location>
</feature>
<feature type="compositionally biased region" description="Basic and acidic residues" evidence="1">
    <location>
        <begin position="988"/>
        <end position="999"/>
    </location>
</feature>
<feature type="compositionally biased region" description="Low complexity" evidence="1">
    <location>
        <begin position="250"/>
        <end position="263"/>
    </location>
</feature>
<feature type="region of interest" description="Disordered" evidence="1">
    <location>
        <begin position="925"/>
        <end position="1093"/>
    </location>
</feature>
<dbReference type="PROSITE" id="PS52052">
    <property type="entry name" value="PEHE"/>
    <property type="match status" value="1"/>
</dbReference>
<feature type="region of interest" description="Disordered" evidence="1">
    <location>
        <begin position="166"/>
        <end position="269"/>
    </location>
</feature>
<keyword evidence="4" id="KW-1185">Reference proteome</keyword>
<feature type="compositionally biased region" description="Polar residues" evidence="1">
    <location>
        <begin position="197"/>
        <end position="206"/>
    </location>
</feature>
<feature type="compositionally biased region" description="Basic and acidic residues" evidence="1">
    <location>
        <begin position="741"/>
        <end position="760"/>
    </location>
</feature>
<evidence type="ECO:0000256" key="1">
    <source>
        <dbReference type="SAM" id="MobiDB-lite"/>
    </source>
</evidence>
<evidence type="ECO:0000313" key="4">
    <source>
        <dbReference type="Proteomes" id="UP001557470"/>
    </source>
</evidence>
<comment type="caution">
    <text evidence="3">The sequence shown here is derived from an EMBL/GenBank/DDBJ whole genome shotgun (WGS) entry which is preliminary data.</text>
</comment>
<dbReference type="SMART" id="SM01300">
    <property type="entry name" value="PEHE"/>
    <property type="match status" value="1"/>
</dbReference>
<feature type="region of interest" description="Disordered" evidence="1">
    <location>
        <begin position="1"/>
        <end position="88"/>
    </location>
</feature>
<dbReference type="Gene3D" id="6.10.250.3170">
    <property type="match status" value="1"/>
</dbReference>
<feature type="domain" description="PEHE" evidence="2">
    <location>
        <begin position="864"/>
        <end position="982"/>
    </location>
</feature>
<dbReference type="InterPro" id="IPR029332">
    <property type="entry name" value="PEHE_dom"/>
</dbReference>
<feature type="compositionally biased region" description="Basic residues" evidence="1">
    <location>
        <begin position="669"/>
        <end position="680"/>
    </location>
</feature>
<dbReference type="EMBL" id="JAGEUA010000003">
    <property type="protein sequence ID" value="KAL0992719.1"/>
    <property type="molecule type" value="Genomic_DNA"/>
</dbReference>
<feature type="compositionally biased region" description="Low complexity" evidence="1">
    <location>
        <begin position="1"/>
        <end position="12"/>
    </location>
</feature>
<gene>
    <name evidence="3" type="ORF">UPYG_G00097340</name>
</gene>
<name>A0ABD0X423_UMBPY</name>
<feature type="compositionally biased region" description="Polar residues" evidence="1">
    <location>
        <begin position="771"/>
        <end position="781"/>
    </location>
</feature>
<protein>
    <recommendedName>
        <fullName evidence="2">PEHE domain-containing protein</fullName>
    </recommendedName>
</protein>
<feature type="region of interest" description="Disordered" evidence="1">
    <location>
        <begin position="376"/>
        <end position="398"/>
    </location>
</feature>
<dbReference type="PANTHER" id="PTHR22443">
    <property type="entry name" value="NON-SPECIFIC LETHAL 1, ISOFORM M"/>
    <property type="match status" value="1"/>
</dbReference>
<dbReference type="PANTHER" id="PTHR22443:SF19">
    <property type="entry name" value="KAT8 REGULATORY NSL COMPLEX SUBUNIT 1-RELATED"/>
    <property type="match status" value="1"/>
</dbReference>
<dbReference type="AlphaFoldDB" id="A0ABD0X423"/>
<dbReference type="GO" id="GO:1902562">
    <property type="term" value="C:H4 histone acetyltransferase complex"/>
    <property type="evidence" value="ECO:0007669"/>
    <property type="project" value="UniProtKB-ARBA"/>
</dbReference>
<reference evidence="3 4" key="1">
    <citation type="submission" date="2024-06" db="EMBL/GenBank/DDBJ databases">
        <authorList>
            <person name="Pan Q."/>
            <person name="Wen M."/>
            <person name="Jouanno E."/>
            <person name="Zahm M."/>
            <person name="Klopp C."/>
            <person name="Cabau C."/>
            <person name="Louis A."/>
            <person name="Berthelot C."/>
            <person name="Parey E."/>
            <person name="Roest Crollius H."/>
            <person name="Montfort J."/>
            <person name="Robinson-Rechavi M."/>
            <person name="Bouchez O."/>
            <person name="Lampietro C."/>
            <person name="Lopez Roques C."/>
            <person name="Donnadieu C."/>
            <person name="Postlethwait J."/>
            <person name="Bobe J."/>
            <person name="Verreycken H."/>
            <person name="Guiguen Y."/>
        </authorList>
    </citation>
    <scope>NUCLEOTIDE SEQUENCE [LARGE SCALE GENOMIC DNA]</scope>
    <source>
        <strain evidence="3">Up_M1</strain>
        <tissue evidence="3">Testis</tissue>
    </source>
</reference>
<evidence type="ECO:0000259" key="2">
    <source>
        <dbReference type="PROSITE" id="PS52052"/>
    </source>
</evidence>
<dbReference type="Proteomes" id="UP001557470">
    <property type="component" value="Unassembled WGS sequence"/>
</dbReference>
<feature type="compositionally biased region" description="Polar residues" evidence="1">
    <location>
        <begin position="220"/>
        <end position="247"/>
    </location>
</feature>
<feature type="region of interest" description="Disordered" evidence="1">
    <location>
        <begin position="734"/>
        <end position="799"/>
    </location>
</feature>
<proteinExistence type="predicted"/>
<feature type="compositionally biased region" description="Polar residues" evidence="1">
    <location>
        <begin position="173"/>
        <end position="184"/>
    </location>
</feature>
<accession>A0ABD0X423</accession>
<sequence>MAAMAPALTDAPADAHRIRFKLAPPSSTLSPSGGDNGGGTGHILVSSNGPVKRKVPDERGPHGGTILTGKGTEDSSRDSQTPPGPLGKLQPLVASYLCSDVTSVPSTKESLKLQGVLLQKHGILPSFLPRKHQTLELSEEQLKSIMNNGRGVAQTALAPVNGVAKKLAKNGPDRNNFTEVNGVNNRPPAGCGLDSPLLQTATSRDSPLNGGGDNQPRAGVSQTPANPEQPSAHSANTPTDCPDSTPSDRPPSLSTNTSSLPPSDRQTSLGLSVLGEEVKGRTQQMKIRQGEVEGRLWRLKKRLQVVQAKQVERHVRQQLGGLLECTLGPLNDLRPGDNTTLTPYKRERLGRFLKDGSVPAELERLSLSGTSNLRAAESAFDSDATESSSGGETDVEEDEITRVDVDQRHISLWRRAEGRYAVERASIISHWNWLQAHVSDLEYRIRQQTDIYRQLRSNKGSVSLAETAPVDLSPEDGEGKPEPLGCTVTQESGSDGGAEGSGWVAAETGLRKGCPSGRQVNGVINSLRSGSPECSELDEQLRKQQPPSSQLQRTLHDDTCTAARTRPLQGCKRRRLVRPSTVSNLNRKVQRMCPPAARCEVNPQCVTCGGRAPPPSDPQYHRPLLERLSQFDPCIHPILSLTDDVTTSLHLQRVLKSHWNSRPLEKVKAQKKQSLKHKLSLGRQQHPPSSFSKDKHMMANSLPSVCVPHQKMRSERMRSEKLCSEKLNRQHLDSLLGSTKLEGRPYYRGERGHEPFDSSKSHTRRRPREPSLSQDRVNSTPRLYLDGSSPCPSAGLHTPTQSPLFRQLSAFSETSPMAFTPFNSSNSQHPIRRRRGESSFDINNIVIPMSVAATTRVEKLQYKEILTPSWREVDICAKPITEEDDALEVEDLSDAAFSQLHQPCEDQERSRWSWTAIAKRRGSRSYVSGRLDGRTTPLLGGTNPSTPQPSSPDAAHFQALQDYGSAASPCSPASPDPLPYPYPPGARDAQRQQSSEDTRCSTPEGTSEDLVTIPVHPWERRSFPLESDPPPEPEEQPGSPEEHPYRSLRRTSGCKTGSSKSESDTGGPPSPLPPPDDSTKQNAPPTLTRHTHR</sequence>
<evidence type="ECO:0000313" key="3">
    <source>
        <dbReference type="EMBL" id="KAL0992719.1"/>
    </source>
</evidence>
<feature type="compositionally biased region" description="Polar residues" evidence="1">
    <location>
        <begin position="682"/>
        <end position="691"/>
    </location>
</feature>
<organism evidence="3 4">
    <name type="scientific">Umbra pygmaea</name>
    <name type="common">Eastern mudminnow</name>
    <dbReference type="NCBI Taxonomy" id="75934"/>
    <lineage>
        <taxon>Eukaryota</taxon>
        <taxon>Metazoa</taxon>
        <taxon>Chordata</taxon>
        <taxon>Craniata</taxon>
        <taxon>Vertebrata</taxon>
        <taxon>Euteleostomi</taxon>
        <taxon>Actinopterygii</taxon>
        <taxon>Neopterygii</taxon>
        <taxon>Teleostei</taxon>
        <taxon>Protacanthopterygii</taxon>
        <taxon>Esociformes</taxon>
        <taxon>Umbridae</taxon>
        <taxon>Umbra</taxon>
    </lineage>
</organism>
<dbReference type="Pfam" id="PF15275">
    <property type="entry name" value="PEHE"/>
    <property type="match status" value="1"/>
</dbReference>
<feature type="compositionally biased region" description="Pro residues" evidence="1">
    <location>
        <begin position="972"/>
        <end position="984"/>
    </location>
</feature>
<dbReference type="InterPro" id="IPR026180">
    <property type="entry name" value="NSL1"/>
</dbReference>